<sequence length="319" mass="35411">MDIRNVQGIDEGWDDFVWDSPGGTIFHTTRFLSYHPAARFEFMNLAVSEEDDLVCVLPGGRVSTGDGSVFRSPVGASFGGPVFRDDDDLETIGGALDCLSLHLRELGLVGADIELPPPCYRPGQSQALAFMLSSAGYRLASREATSVIPLRVVHSDGLRPKVRRDMRRADSAGVEIAAGDDLGAFYEVLIKNLSAKGAVPTHSPSELEELFTLFPERMKIFEARLDGRVIGGCLIMLCNPRTALAFYVCVDPEMKQLRVAERTLYECVEWLIEIGYEYLDLGTVSIGGKVNWGLLEFKNKFLSRLYVRDLYSLRFVGRQ</sequence>
<protein>
    <submittedName>
        <fullName evidence="2">GNAT family N-acetyltransferase</fullName>
        <ecNumber evidence="2">2.3.1.-</ecNumber>
    </submittedName>
</protein>
<dbReference type="InterPro" id="IPR038740">
    <property type="entry name" value="BioF2-like_GNAT_dom"/>
</dbReference>
<dbReference type="Pfam" id="PF13480">
    <property type="entry name" value="Acetyltransf_6"/>
    <property type="match status" value="1"/>
</dbReference>
<evidence type="ECO:0000259" key="1">
    <source>
        <dbReference type="PROSITE" id="PS51186"/>
    </source>
</evidence>
<feature type="domain" description="N-acetyltransferase" evidence="1">
    <location>
        <begin position="172"/>
        <end position="319"/>
    </location>
</feature>
<evidence type="ECO:0000313" key="3">
    <source>
        <dbReference type="Proteomes" id="UP001594288"/>
    </source>
</evidence>
<evidence type="ECO:0000313" key="2">
    <source>
        <dbReference type="EMBL" id="MFC1799637.1"/>
    </source>
</evidence>
<accession>A0ABV6YNJ5</accession>
<name>A0ABV6YNJ5_UNCEI</name>
<dbReference type="PANTHER" id="PTHR36174">
    <property type="entry name" value="LIPID II:GLYCINE GLYCYLTRANSFERASE"/>
    <property type="match status" value="1"/>
</dbReference>
<keyword evidence="2" id="KW-0012">Acyltransferase</keyword>
<dbReference type="EMBL" id="JBHPEI010000018">
    <property type="protein sequence ID" value="MFC1799637.1"/>
    <property type="molecule type" value="Genomic_DNA"/>
</dbReference>
<dbReference type="InterPro" id="IPR016181">
    <property type="entry name" value="Acyl_CoA_acyltransferase"/>
</dbReference>
<dbReference type="PROSITE" id="PS51186">
    <property type="entry name" value="GNAT"/>
    <property type="match status" value="1"/>
</dbReference>
<keyword evidence="2" id="KW-0808">Transferase</keyword>
<dbReference type="Proteomes" id="UP001594288">
    <property type="component" value="Unassembled WGS sequence"/>
</dbReference>
<reference evidence="2 3" key="1">
    <citation type="submission" date="2024-09" db="EMBL/GenBank/DDBJ databases">
        <authorList>
            <person name="D'Angelo T."/>
        </authorList>
    </citation>
    <scope>NUCLEOTIDE SEQUENCE [LARGE SCALE GENOMIC DNA]</scope>
    <source>
        <strain evidence="2">SAG AM-311-F02</strain>
    </source>
</reference>
<comment type="caution">
    <text evidence="2">The sequence shown here is derived from an EMBL/GenBank/DDBJ whole genome shotgun (WGS) entry which is preliminary data.</text>
</comment>
<keyword evidence="3" id="KW-1185">Reference proteome</keyword>
<proteinExistence type="predicted"/>
<dbReference type="EC" id="2.3.1.-" evidence="2"/>
<gene>
    <name evidence="2" type="ORF">ACFL2Z_01840</name>
</gene>
<dbReference type="InterPro" id="IPR050644">
    <property type="entry name" value="PG_Glycine_Bridge_Synth"/>
</dbReference>
<organism evidence="2 3">
    <name type="scientific">Eiseniibacteriota bacterium</name>
    <dbReference type="NCBI Taxonomy" id="2212470"/>
    <lineage>
        <taxon>Bacteria</taxon>
        <taxon>Candidatus Eiseniibacteriota</taxon>
    </lineage>
</organism>
<dbReference type="GO" id="GO:0016746">
    <property type="term" value="F:acyltransferase activity"/>
    <property type="evidence" value="ECO:0007669"/>
    <property type="project" value="UniProtKB-KW"/>
</dbReference>
<dbReference type="SUPFAM" id="SSF55729">
    <property type="entry name" value="Acyl-CoA N-acyltransferases (Nat)"/>
    <property type="match status" value="1"/>
</dbReference>
<dbReference type="InterPro" id="IPR000182">
    <property type="entry name" value="GNAT_dom"/>
</dbReference>
<dbReference type="Gene3D" id="3.40.630.30">
    <property type="match status" value="1"/>
</dbReference>
<dbReference type="PANTHER" id="PTHR36174:SF1">
    <property type="entry name" value="LIPID II:GLYCINE GLYCYLTRANSFERASE"/>
    <property type="match status" value="1"/>
</dbReference>